<protein>
    <submittedName>
        <fullName evidence="3">Uncharacterized protein</fullName>
    </submittedName>
</protein>
<dbReference type="GO" id="GO:1990281">
    <property type="term" value="C:efflux pump complex"/>
    <property type="evidence" value="ECO:0007669"/>
    <property type="project" value="TreeGrafter"/>
</dbReference>
<dbReference type="Gene3D" id="2.40.50.100">
    <property type="match status" value="1"/>
</dbReference>
<dbReference type="Gene3D" id="2.40.420.20">
    <property type="match status" value="1"/>
</dbReference>
<dbReference type="GO" id="GO:0015562">
    <property type="term" value="F:efflux transmembrane transporter activity"/>
    <property type="evidence" value="ECO:0007669"/>
    <property type="project" value="TreeGrafter"/>
</dbReference>
<dbReference type="EMBL" id="LMXU01000001">
    <property type="protein sequence ID" value="KWU02701.1"/>
    <property type="molecule type" value="Genomic_DNA"/>
</dbReference>
<dbReference type="Gene3D" id="2.40.30.170">
    <property type="match status" value="1"/>
</dbReference>
<dbReference type="OrthoDB" id="2110899at2"/>
<dbReference type="InterPro" id="IPR006143">
    <property type="entry name" value="RND_pump_MFP"/>
</dbReference>
<evidence type="ECO:0000256" key="2">
    <source>
        <dbReference type="SAM" id="Coils"/>
    </source>
</evidence>
<evidence type="ECO:0000256" key="1">
    <source>
        <dbReference type="ARBA" id="ARBA00009477"/>
    </source>
</evidence>
<comment type="caution">
    <text evidence="3">The sequence shown here is derived from an EMBL/GenBank/DDBJ whole genome shotgun (WGS) entry which is preliminary data.</text>
</comment>
<dbReference type="SUPFAM" id="SSF111369">
    <property type="entry name" value="HlyD-like secretion proteins"/>
    <property type="match status" value="1"/>
</dbReference>
<dbReference type="RefSeq" id="WP_060466807.1">
    <property type="nucleotide sequence ID" value="NZ_AP025515.1"/>
</dbReference>
<gene>
    <name evidence="3" type="ORF">APQ14_18475</name>
</gene>
<feature type="coiled-coil region" evidence="2">
    <location>
        <begin position="91"/>
        <end position="149"/>
    </location>
</feature>
<evidence type="ECO:0000313" key="3">
    <source>
        <dbReference type="EMBL" id="KWU02701.1"/>
    </source>
</evidence>
<reference evidence="3 4" key="1">
    <citation type="submission" date="2015-11" db="EMBL/GenBank/DDBJ databases">
        <title>Draft WGS of Vibrio toranzoniae.</title>
        <authorList>
            <person name="Lasa A."/>
            <person name="Romalde J.L."/>
        </authorList>
    </citation>
    <scope>NUCLEOTIDE SEQUENCE [LARGE SCALE GENOMIC DNA]</scope>
    <source>
        <strain evidence="3 4">Vb 10.8</strain>
    </source>
</reference>
<evidence type="ECO:0000313" key="4">
    <source>
        <dbReference type="Proteomes" id="UP000057389"/>
    </source>
</evidence>
<sequence>MNLSKLSVVVASALLLQACNNEMELREQQPLLVSTFKVGAPLTEQHRRFNGQVMPAELTPLAFKLAGEIQQVLVEAGDKVEKGQLLATLDNATYQQNLTDAKSQFELANKQLTRGTEMFGSKMLSQSEYDQLTANHKLASANLAAAERKLSYTKLLAPFYGTVSTVDKQRFENTTPGETLLSLYQNDKVYVRIQVSDSILASISPDMRSSSYRPEATFGGHSGEYPLTYLEHTSELHPQSRTYEFWMQMQQPESEILPGTSVTVNVDMGKAGLSDVQGYQLPMTTLQAGAEANQFYVWKMEDGQAFKSEVEVDKISGQGALIAHGVEQGELLVNSNLRKLRDGIQLSGKAE</sequence>
<dbReference type="GeneID" id="300180120"/>
<accession>A0A125P5X8</accession>
<dbReference type="Gene3D" id="1.10.287.470">
    <property type="entry name" value="Helix hairpin bin"/>
    <property type="match status" value="1"/>
</dbReference>
<name>A0A125P5X8_9VIBR</name>
<keyword evidence="2" id="KW-0175">Coiled coil</keyword>
<organism evidence="3 4">
    <name type="scientific">Vibrio toranzoniae</name>
    <dbReference type="NCBI Taxonomy" id="1194427"/>
    <lineage>
        <taxon>Bacteria</taxon>
        <taxon>Pseudomonadati</taxon>
        <taxon>Pseudomonadota</taxon>
        <taxon>Gammaproteobacteria</taxon>
        <taxon>Vibrionales</taxon>
        <taxon>Vibrionaceae</taxon>
        <taxon>Vibrio</taxon>
    </lineage>
</organism>
<dbReference type="AlphaFoldDB" id="A0A125P5X8"/>
<proteinExistence type="inferred from homology"/>
<dbReference type="PANTHER" id="PTHR30469">
    <property type="entry name" value="MULTIDRUG RESISTANCE PROTEIN MDTA"/>
    <property type="match status" value="1"/>
</dbReference>
<dbReference type="PROSITE" id="PS51257">
    <property type="entry name" value="PROKAR_LIPOPROTEIN"/>
    <property type="match status" value="1"/>
</dbReference>
<dbReference type="Proteomes" id="UP000057389">
    <property type="component" value="Unassembled WGS sequence"/>
</dbReference>
<dbReference type="PANTHER" id="PTHR30469:SF20">
    <property type="entry name" value="EFFLUX RND TRANSPORTER PERIPLASMIC ADAPTOR SUBUNIT"/>
    <property type="match status" value="1"/>
</dbReference>
<keyword evidence="4" id="KW-1185">Reference proteome</keyword>
<comment type="similarity">
    <text evidence="1">Belongs to the membrane fusion protein (MFP) (TC 8.A.1) family.</text>
</comment>
<dbReference type="NCBIfam" id="TIGR01730">
    <property type="entry name" value="RND_mfp"/>
    <property type="match status" value="1"/>
</dbReference>